<evidence type="ECO:0000256" key="1">
    <source>
        <dbReference type="ARBA" id="ARBA00003330"/>
    </source>
</evidence>
<organism evidence="15 16">
    <name type="scientific">Myroides pelagicus</name>
    <dbReference type="NCBI Taxonomy" id="270914"/>
    <lineage>
        <taxon>Bacteria</taxon>
        <taxon>Pseudomonadati</taxon>
        <taxon>Bacteroidota</taxon>
        <taxon>Flavobacteriia</taxon>
        <taxon>Flavobacteriales</taxon>
        <taxon>Flavobacteriaceae</taxon>
        <taxon>Myroides</taxon>
    </lineage>
</organism>
<dbReference type="InterPro" id="IPR050924">
    <property type="entry name" value="Peroxiredoxin_BCP/PrxQ"/>
</dbReference>
<dbReference type="EC" id="1.11.1.24" evidence="3"/>
<dbReference type="PROSITE" id="PS51352">
    <property type="entry name" value="THIOREDOXIN_2"/>
    <property type="match status" value="1"/>
</dbReference>
<dbReference type="GO" id="GO:0008379">
    <property type="term" value="F:thioredoxin peroxidase activity"/>
    <property type="evidence" value="ECO:0007669"/>
    <property type="project" value="TreeGrafter"/>
</dbReference>
<keyword evidence="5" id="KW-0049">Antioxidant</keyword>
<feature type="domain" description="Thioredoxin" evidence="14">
    <location>
        <begin position="4"/>
        <end position="153"/>
    </location>
</feature>
<dbReference type="Proteomes" id="UP000488936">
    <property type="component" value="Unassembled WGS sequence"/>
</dbReference>
<dbReference type="NCBIfam" id="NF006960">
    <property type="entry name" value="PRK09437.1"/>
    <property type="match status" value="1"/>
</dbReference>
<gene>
    <name evidence="15" type="ORF">GJV77_11905</name>
</gene>
<reference evidence="15 16" key="1">
    <citation type="journal article" date="2006" name="Int. J. Syst. Evol. Microbiol.">
        <title>Myroides pelagicus sp. nov., isolated from seawater in Thailand.</title>
        <authorList>
            <person name="Yoon J."/>
            <person name="Maneerat S."/>
            <person name="Kawai F."/>
            <person name="Yokota A."/>
        </authorList>
    </citation>
    <scope>NUCLEOTIDE SEQUENCE [LARGE SCALE GENOMIC DNA]</scope>
    <source>
        <strain evidence="15 16">SM1T</strain>
    </source>
</reference>
<comment type="catalytic activity">
    <reaction evidence="12">
        <text>a hydroperoxide + [thioredoxin]-dithiol = an alcohol + [thioredoxin]-disulfide + H2O</text>
        <dbReference type="Rhea" id="RHEA:62620"/>
        <dbReference type="Rhea" id="RHEA-COMP:10698"/>
        <dbReference type="Rhea" id="RHEA-COMP:10700"/>
        <dbReference type="ChEBI" id="CHEBI:15377"/>
        <dbReference type="ChEBI" id="CHEBI:29950"/>
        <dbReference type="ChEBI" id="CHEBI:30879"/>
        <dbReference type="ChEBI" id="CHEBI:35924"/>
        <dbReference type="ChEBI" id="CHEBI:50058"/>
        <dbReference type="EC" id="1.11.1.24"/>
    </reaction>
</comment>
<evidence type="ECO:0000256" key="9">
    <source>
        <dbReference type="ARBA" id="ARBA00032824"/>
    </source>
</evidence>
<dbReference type="GO" id="GO:0034599">
    <property type="term" value="P:cellular response to oxidative stress"/>
    <property type="evidence" value="ECO:0007669"/>
    <property type="project" value="TreeGrafter"/>
</dbReference>
<accession>A0A7K1GP38</accession>
<evidence type="ECO:0000256" key="6">
    <source>
        <dbReference type="ARBA" id="ARBA00023002"/>
    </source>
</evidence>
<evidence type="ECO:0000313" key="16">
    <source>
        <dbReference type="Proteomes" id="UP000488936"/>
    </source>
</evidence>
<sequence length="153" mass="16876">MTSLKVGDKAPAFKGVDQAGKTHTLADYKGKKLVVFFYPKASTPGCTWEACNLRDNYAILKQKGFELLGVSADPAAKQQKFIDKNDLPFPLLADEDKEVLNAFGVWGPKKFMGRTYDGIHRTTFVIDENGVLIDVITKVKTKDHAAQILASVE</sequence>
<dbReference type="InterPro" id="IPR036249">
    <property type="entry name" value="Thioredoxin-like_sf"/>
</dbReference>
<dbReference type="AlphaFoldDB" id="A0A7K1GP38"/>
<evidence type="ECO:0000256" key="7">
    <source>
        <dbReference type="ARBA" id="ARBA00023157"/>
    </source>
</evidence>
<dbReference type="EMBL" id="WMJY01000032">
    <property type="protein sequence ID" value="MTH30601.1"/>
    <property type="molecule type" value="Genomic_DNA"/>
</dbReference>
<keyword evidence="4 15" id="KW-0575">Peroxidase</keyword>
<keyword evidence="16" id="KW-1185">Reference proteome</keyword>
<dbReference type="Gene3D" id="3.40.30.10">
    <property type="entry name" value="Glutaredoxin"/>
    <property type="match status" value="1"/>
</dbReference>
<comment type="subunit">
    <text evidence="2">Monomer.</text>
</comment>
<keyword evidence="6 15" id="KW-0560">Oxidoreductase</keyword>
<dbReference type="PANTHER" id="PTHR42801">
    <property type="entry name" value="THIOREDOXIN-DEPENDENT PEROXIDE REDUCTASE"/>
    <property type="match status" value="1"/>
</dbReference>
<dbReference type="InterPro" id="IPR013766">
    <property type="entry name" value="Thioredoxin_domain"/>
</dbReference>
<comment type="function">
    <text evidence="1">Thiol-specific peroxidase that catalyzes the reduction of hydrogen peroxide and organic hydroperoxides to water and alcohols, respectively. Plays a role in cell protection against oxidative stress by detoxifying peroxides and as sensor of hydrogen peroxide-mediated signaling events.</text>
</comment>
<dbReference type="SUPFAM" id="SSF52833">
    <property type="entry name" value="Thioredoxin-like"/>
    <property type="match status" value="1"/>
</dbReference>
<dbReference type="PANTHER" id="PTHR42801:SF4">
    <property type="entry name" value="AHPC_TSA FAMILY PROTEIN"/>
    <property type="match status" value="1"/>
</dbReference>
<keyword evidence="8" id="KW-0676">Redox-active center</keyword>
<dbReference type="OrthoDB" id="9812811at2"/>
<evidence type="ECO:0000256" key="13">
    <source>
        <dbReference type="PIRSR" id="PIRSR000239-1"/>
    </source>
</evidence>
<comment type="caution">
    <text evidence="15">The sequence shown here is derived from an EMBL/GenBank/DDBJ whole genome shotgun (WGS) entry which is preliminary data.</text>
</comment>
<comment type="similarity">
    <text evidence="10">Belongs to the peroxiredoxin family. BCP/PrxQ subfamily.</text>
</comment>
<dbReference type="InterPro" id="IPR024706">
    <property type="entry name" value="Peroxiredoxin_AhpC-typ"/>
</dbReference>
<evidence type="ECO:0000256" key="5">
    <source>
        <dbReference type="ARBA" id="ARBA00022862"/>
    </source>
</evidence>
<dbReference type="Pfam" id="PF00578">
    <property type="entry name" value="AhpC-TSA"/>
    <property type="match status" value="1"/>
</dbReference>
<dbReference type="CDD" id="cd03017">
    <property type="entry name" value="PRX_BCP"/>
    <property type="match status" value="1"/>
</dbReference>
<proteinExistence type="inferred from homology"/>
<evidence type="ECO:0000256" key="8">
    <source>
        <dbReference type="ARBA" id="ARBA00023284"/>
    </source>
</evidence>
<evidence type="ECO:0000313" key="15">
    <source>
        <dbReference type="EMBL" id="MTH30601.1"/>
    </source>
</evidence>
<dbReference type="PIRSF" id="PIRSF000239">
    <property type="entry name" value="AHPC"/>
    <property type="match status" value="1"/>
</dbReference>
<dbReference type="GO" id="GO:0005737">
    <property type="term" value="C:cytoplasm"/>
    <property type="evidence" value="ECO:0007669"/>
    <property type="project" value="TreeGrafter"/>
</dbReference>
<evidence type="ECO:0000259" key="14">
    <source>
        <dbReference type="PROSITE" id="PS51352"/>
    </source>
</evidence>
<evidence type="ECO:0000256" key="3">
    <source>
        <dbReference type="ARBA" id="ARBA00013017"/>
    </source>
</evidence>
<name>A0A7K1GP38_9FLAO</name>
<evidence type="ECO:0000256" key="10">
    <source>
        <dbReference type="ARBA" id="ARBA00038489"/>
    </source>
</evidence>
<keyword evidence="7" id="KW-1015">Disulfide bond</keyword>
<protein>
    <recommendedName>
        <fullName evidence="3">thioredoxin-dependent peroxiredoxin</fullName>
        <ecNumber evidence="3">1.11.1.24</ecNumber>
    </recommendedName>
    <alternativeName>
        <fullName evidence="9">Thioredoxin peroxidase</fullName>
    </alternativeName>
    <alternativeName>
        <fullName evidence="11">Thioredoxin-dependent peroxiredoxin Bcp</fullName>
    </alternativeName>
</protein>
<feature type="active site" description="Cysteine sulfenic acid (-SOH) intermediate; for peroxidase activity" evidence="13">
    <location>
        <position position="46"/>
    </location>
</feature>
<dbReference type="InterPro" id="IPR000866">
    <property type="entry name" value="AhpC/TSA"/>
</dbReference>
<dbReference type="GO" id="GO:0045454">
    <property type="term" value="P:cell redox homeostasis"/>
    <property type="evidence" value="ECO:0007669"/>
    <property type="project" value="TreeGrafter"/>
</dbReference>
<dbReference type="RefSeq" id="WP_155036582.1">
    <property type="nucleotide sequence ID" value="NZ_JBHTIG010000051.1"/>
</dbReference>
<evidence type="ECO:0000256" key="12">
    <source>
        <dbReference type="ARBA" id="ARBA00049091"/>
    </source>
</evidence>
<dbReference type="FunFam" id="3.40.30.10:FF:000007">
    <property type="entry name" value="Thioredoxin-dependent thiol peroxidase"/>
    <property type="match status" value="1"/>
</dbReference>
<evidence type="ECO:0000256" key="11">
    <source>
        <dbReference type="ARBA" id="ARBA00042639"/>
    </source>
</evidence>
<evidence type="ECO:0000256" key="2">
    <source>
        <dbReference type="ARBA" id="ARBA00011245"/>
    </source>
</evidence>
<evidence type="ECO:0000256" key="4">
    <source>
        <dbReference type="ARBA" id="ARBA00022559"/>
    </source>
</evidence>